<dbReference type="CDD" id="cd06565">
    <property type="entry name" value="GH20_GcnA-like"/>
    <property type="match status" value="1"/>
</dbReference>
<dbReference type="SUPFAM" id="SSF51445">
    <property type="entry name" value="(Trans)glycosidases"/>
    <property type="match status" value="1"/>
</dbReference>
<keyword evidence="4" id="KW-0378">Hydrolase</keyword>
<dbReference type="GO" id="GO:0004563">
    <property type="term" value="F:beta-N-acetylhexosaminidase activity"/>
    <property type="evidence" value="ECO:0007669"/>
    <property type="project" value="UniProtKB-EC"/>
</dbReference>
<sequence>MNNYMQRLGWTAWRKKTTILVAVGFLSLIIFGLQFSNLEEKSPSLNNLLQDDKDEEMVAAAVAKSIKNVRFIEANRNRIPVTEIDAEIVQSNKNDVRRDAKSEKQFEKLQMEQQLGVPFVNIDPKNPYIPKNRLVHLDLKGAPPLIVYLKKFFPLIKSMGATGILLEYEDMFPFSGTLKNISAKNAYSVENIKEILSLAESSQLEVIPLIQTFGHVEFALKHAEFAYLREVNGSPQALCPSRKSSLNFIAELVNQVMALHPSVKYLHIGCDEVFQMGECDLCRLEIHENLFLKHIKNIVDIVRLNYPKLKIIIWDDMLRHISQQSMFDAKLGDLVEPMVWVYAEDIYRFVQPTVWEKYAAVFPTAWTASAFKGAFGETLYVPNARRHLENSLRWLDTMAAQSPSFKEGLAGIAITGWQRYDHFAVLCELLPASLPSLALNLLAVTAGYFNLSLRDKFLKALHCPEPSIDNSPFIMLESDPFLWEKVSRCTFPGSPVFRLTNRFHNLELEAKEFLDVTTKQKGWMTAYNIRHNYSLALRVEELTIDLPRLYHGMISLARATVDSMDEIFDNYTITEWIEQKIYPYILEFEKIQNDSVVLKSVNHWPSRPLPISKEMQKLVLNIGLH</sequence>
<dbReference type="InterPro" id="IPR015883">
    <property type="entry name" value="Glyco_hydro_20_cat"/>
</dbReference>
<dbReference type="EMBL" id="OU898280">
    <property type="protein sequence ID" value="CAG9834912.1"/>
    <property type="molecule type" value="Genomic_DNA"/>
</dbReference>
<organism evidence="6 7">
    <name type="scientific">Diabrotica balteata</name>
    <name type="common">Banded cucumber beetle</name>
    <dbReference type="NCBI Taxonomy" id="107213"/>
    <lineage>
        <taxon>Eukaryota</taxon>
        <taxon>Metazoa</taxon>
        <taxon>Ecdysozoa</taxon>
        <taxon>Arthropoda</taxon>
        <taxon>Hexapoda</taxon>
        <taxon>Insecta</taxon>
        <taxon>Pterygota</taxon>
        <taxon>Neoptera</taxon>
        <taxon>Endopterygota</taxon>
        <taxon>Coleoptera</taxon>
        <taxon>Polyphaga</taxon>
        <taxon>Cucujiformia</taxon>
        <taxon>Chrysomeloidea</taxon>
        <taxon>Chrysomelidae</taxon>
        <taxon>Galerucinae</taxon>
        <taxon>Diabroticina</taxon>
        <taxon>Diabroticites</taxon>
        <taxon>Diabrotica</taxon>
    </lineage>
</organism>
<evidence type="ECO:0000256" key="4">
    <source>
        <dbReference type="ARBA" id="ARBA00022801"/>
    </source>
</evidence>
<protein>
    <recommendedName>
        <fullName evidence="3">beta-N-acetylhexosaminidase</fullName>
        <ecNumber evidence="3">3.2.1.52</ecNumber>
    </recommendedName>
</protein>
<evidence type="ECO:0000313" key="7">
    <source>
        <dbReference type="Proteomes" id="UP001153709"/>
    </source>
</evidence>
<keyword evidence="7" id="KW-1185">Reference proteome</keyword>
<dbReference type="Gene3D" id="3.20.20.80">
    <property type="entry name" value="Glycosidases"/>
    <property type="match status" value="1"/>
</dbReference>
<reference evidence="6" key="1">
    <citation type="submission" date="2022-01" db="EMBL/GenBank/DDBJ databases">
        <authorList>
            <person name="King R."/>
        </authorList>
    </citation>
    <scope>NUCLEOTIDE SEQUENCE</scope>
</reference>
<evidence type="ECO:0000256" key="3">
    <source>
        <dbReference type="ARBA" id="ARBA00012663"/>
    </source>
</evidence>
<dbReference type="Pfam" id="PF00728">
    <property type="entry name" value="Glyco_hydro_20"/>
    <property type="match status" value="1"/>
</dbReference>
<accession>A0A9N9T5Y4</accession>
<dbReference type="GO" id="GO:0005975">
    <property type="term" value="P:carbohydrate metabolic process"/>
    <property type="evidence" value="ECO:0007669"/>
    <property type="project" value="InterPro"/>
</dbReference>
<evidence type="ECO:0000256" key="1">
    <source>
        <dbReference type="ARBA" id="ARBA00001231"/>
    </source>
</evidence>
<evidence type="ECO:0000259" key="5">
    <source>
        <dbReference type="Pfam" id="PF00728"/>
    </source>
</evidence>
<dbReference type="EC" id="3.2.1.52" evidence="3"/>
<comment type="similarity">
    <text evidence="2">Belongs to the glycosyl hydrolase 20 family.</text>
</comment>
<dbReference type="PANTHER" id="PTHR21040:SF8">
    <property type="entry name" value="BCDNA.GH04120"/>
    <property type="match status" value="1"/>
</dbReference>
<name>A0A9N9T5Y4_DIABA</name>
<dbReference type="Proteomes" id="UP001153709">
    <property type="component" value="Chromosome 5"/>
</dbReference>
<dbReference type="InterPro" id="IPR038901">
    <property type="entry name" value="HEXDC-like"/>
</dbReference>
<dbReference type="InterPro" id="IPR017853">
    <property type="entry name" value="GH"/>
</dbReference>
<evidence type="ECO:0000256" key="2">
    <source>
        <dbReference type="ARBA" id="ARBA00006285"/>
    </source>
</evidence>
<dbReference type="OrthoDB" id="10023921at2759"/>
<dbReference type="PANTHER" id="PTHR21040">
    <property type="entry name" value="BCDNA.GH04120"/>
    <property type="match status" value="1"/>
</dbReference>
<comment type="catalytic activity">
    <reaction evidence="1">
        <text>Hydrolysis of terminal non-reducing N-acetyl-D-hexosamine residues in N-acetyl-beta-D-hexosaminides.</text>
        <dbReference type="EC" id="3.2.1.52"/>
    </reaction>
</comment>
<proteinExistence type="inferred from homology"/>
<feature type="domain" description="Glycoside hydrolase family 20 catalytic" evidence="5">
    <location>
        <begin position="182"/>
        <end position="322"/>
    </location>
</feature>
<evidence type="ECO:0000313" key="6">
    <source>
        <dbReference type="EMBL" id="CAG9834912.1"/>
    </source>
</evidence>
<dbReference type="AlphaFoldDB" id="A0A9N9T5Y4"/>
<gene>
    <name evidence="6" type="ORF">DIABBA_LOCUS8166</name>
</gene>